<accession>A0A8H5ER43</accession>
<sequence>MSTQQLAEFYPGFNREVVPVVFSVEGVGFKIDAAVLTSHSEFFNDMLGSPHLGLDGEGTEQHPIVVLATTTEQFANFCRWLTHKSWSTLEATQETLIDVLHVSHLFRVLDGVAFAVQALDLLSPHPISLCCRLHLTVRYGITSWVDSTVRALLSKPADTYGMKDLAYIGIDAFAIVNAAKERIRRTRTLFANFPIEPSTQSEIDQAPFCNSHTKCRRIWVERWFTHLARRIHCPDDPISLVDAPFALQTMLHPGMNSECKDYCLRLVHLSAELPKEESFIEEAIDSITRLVRA</sequence>
<comment type="caution">
    <text evidence="1">The sequence shown here is derived from an EMBL/GenBank/DDBJ whole genome shotgun (WGS) entry which is preliminary data.</text>
</comment>
<proteinExistence type="predicted"/>
<gene>
    <name evidence="1" type="ORF">D9619_012712</name>
</gene>
<evidence type="ECO:0008006" key="3">
    <source>
        <dbReference type="Google" id="ProtNLM"/>
    </source>
</evidence>
<keyword evidence="2" id="KW-1185">Reference proteome</keyword>
<organism evidence="1 2">
    <name type="scientific">Psilocybe cf. subviscida</name>
    <dbReference type="NCBI Taxonomy" id="2480587"/>
    <lineage>
        <taxon>Eukaryota</taxon>
        <taxon>Fungi</taxon>
        <taxon>Dikarya</taxon>
        <taxon>Basidiomycota</taxon>
        <taxon>Agaricomycotina</taxon>
        <taxon>Agaricomycetes</taxon>
        <taxon>Agaricomycetidae</taxon>
        <taxon>Agaricales</taxon>
        <taxon>Agaricineae</taxon>
        <taxon>Strophariaceae</taxon>
        <taxon>Psilocybe</taxon>
    </lineage>
</organism>
<dbReference type="InterPro" id="IPR011333">
    <property type="entry name" value="SKP1/BTB/POZ_sf"/>
</dbReference>
<protein>
    <recommendedName>
        <fullName evidence="3">BTB domain-containing protein</fullName>
    </recommendedName>
</protein>
<evidence type="ECO:0000313" key="1">
    <source>
        <dbReference type="EMBL" id="KAF5309239.1"/>
    </source>
</evidence>
<dbReference type="Gene3D" id="3.30.710.10">
    <property type="entry name" value="Potassium Channel Kv1.1, Chain A"/>
    <property type="match status" value="1"/>
</dbReference>
<dbReference type="AlphaFoldDB" id="A0A8H5ER43"/>
<dbReference type="Proteomes" id="UP000567179">
    <property type="component" value="Unassembled WGS sequence"/>
</dbReference>
<dbReference type="OrthoDB" id="2985972at2759"/>
<dbReference type="EMBL" id="JAACJJ010000060">
    <property type="protein sequence ID" value="KAF5309239.1"/>
    <property type="molecule type" value="Genomic_DNA"/>
</dbReference>
<reference evidence="1 2" key="1">
    <citation type="journal article" date="2020" name="ISME J.">
        <title>Uncovering the hidden diversity of litter-decomposition mechanisms in mushroom-forming fungi.</title>
        <authorList>
            <person name="Floudas D."/>
            <person name="Bentzer J."/>
            <person name="Ahren D."/>
            <person name="Johansson T."/>
            <person name="Persson P."/>
            <person name="Tunlid A."/>
        </authorList>
    </citation>
    <scope>NUCLEOTIDE SEQUENCE [LARGE SCALE GENOMIC DNA]</scope>
    <source>
        <strain evidence="1 2">CBS 101986</strain>
    </source>
</reference>
<evidence type="ECO:0000313" key="2">
    <source>
        <dbReference type="Proteomes" id="UP000567179"/>
    </source>
</evidence>
<name>A0A8H5ER43_9AGAR</name>